<dbReference type="SUPFAM" id="SSF47413">
    <property type="entry name" value="lambda repressor-like DNA-binding domains"/>
    <property type="match status" value="1"/>
</dbReference>
<evidence type="ECO:0000313" key="6">
    <source>
        <dbReference type="Proteomes" id="UP000051298"/>
    </source>
</evidence>
<evidence type="ECO:0000256" key="2">
    <source>
        <dbReference type="ARBA" id="ARBA00023125"/>
    </source>
</evidence>
<reference evidence="5 6" key="1">
    <citation type="submission" date="2015-09" db="EMBL/GenBank/DDBJ databases">
        <authorList>
            <consortium name="Swine Surveillance"/>
        </authorList>
    </citation>
    <scope>NUCLEOTIDE SEQUENCE [LARGE SCALE GENOMIC DNA]</scope>
    <source>
        <strain evidence="5 6">CECT 5294</strain>
    </source>
</reference>
<dbReference type="RefSeq" id="WP_058124725.1">
    <property type="nucleotide sequence ID" value="NZ_CYRX01000033.1"/>
</dbReference>
<evidence type="ECO:0000256" key="1">
    <source>
        <dbReference type="ARBA" id="ARBA00023015"/>
    </source>
</evidence>
<evidence type="ECO:0000313" key="5">
    <source>
        <dbReference type="EMBL" id="CUH62245.1"/>
    </source>
</evidence>
<dbReference type="CDD" id="cd00093">
    <property type="entry name" value="HTH_XRE"/>
    <property type="match status" value="1"/>
</dbReference>
<keyword evidence="3" id="KW-0804">Transcription</keyword>
<dbReference type="PANTHER" id="PTHR46797:SF23">
    <property type="entry name" value="HTH-TYPE TRANSCRIPTIONAL REGULATOR SUTR"/>
    <property type="match status" value="1"/>
</dbReference>
<dbReference type="PROSITE" id="PS50943">
    <property type="entry name" value="HTH_CROC1"/>
    <property type="match status" value="1"/>
</dbReference>
<dbReference type="GO" id="GO:0003700">
    <property type="term" value="F:DNA-binding transcription factor activity"/>
    <property type="evidence" value="ECO:0007669"/>
    <property type="project" value="TreeGrafter"/>
</dbReference>
<dbReference type="AlphaFoldDB" id="A0A0P1F3Q9"/>
<name>A0A0P1F3Q9_9RHOB</name>
<dbReference type="InterPro" id="IPR010982">
    <property type="entry name" value="Lambda_DNA-bd_dom_sf"/>
</dbReference>
<organism evidence="5 6">
    <name type="scientific">Thalassobacter stenotrophicus</name>
    <dbReference type="NCBI Taxonomy" id="266809"/>
    <lineage>
        <taxon>Bacteria</taxon>
        <taxon>Pseudomonadati</taxon>
        <taxon>Pseudomonadota</taxon>
        <taxon>Alphaproteobacteria</taxon>
        <taxon>Rhodobacterales</taxon>
        <taxon>Roseobacteraceae</taxon>
        <taxon>Thalassobacter</taxon>
    </lineage>
</organism>
<dbReference type="InterPro" id="IPR001387">
    <property type="entry name" value="Cro/C1-type_HTH"/>
</dbReference>
<dbReference type="InterPro" id="IPR018653">
    <property type="entry name" value="ScfR_C"/>
</dbReference>
<evidence type="ECO:0000259" key="4">
    <source>
        <dbReference type="PROSITE" id="PS50943"/>
    </source>
</evidence>
<dbReference type="GO" id="GO:0003677">
    <property type="term" value="F:DNA binding"/>
    <property type="evidence" value="ECO:0007669"/>
    <property type="project" value="UniProtKB-KW"/>
</dbReference>
<dbReference type="GO" id="GO:0005829">
    <property type="term" value="C:cytosol"/>
    <property type="evidence" value="ECO:0007669"/>
    <property type="project" value="TreeGrafter"/>
</dbReference>
<dbReference type="EMBL" id="CYRX01000033">
    <property type="protein sequence ID" value="CUH62245.1"/>
    <property type="molecule type" value="Genomic_DNA"/>
</dbReference>
<dbReference type="Proteomes" id="UP000051298">
    <property type="component" value="Unassembled WGS sequence"/>
</dbReference>
<dbReference type="SMART" id="SM00530">
    <property type="entry name" value="HTH_XRE"/>
    <property type="match status" value="1"/>
</dbReference>
<dbReference type="InterPro" id="IPR050807">
    <property type="entry name" value="TransReg_Diox_bact_type"/>
</dbReference>
<gene>
    <name evidence="5" type="ORF">THS5294_03559</name>
</gene>
<feature type="domain" description="HTH cro/C1-type" evidence="4">
    <location>
        <begin position="11"/>
        <end position="65"/>
    </location>
</feature>
<dbReference type="PANTHER" id="PTHR46797">
    <property type="entry name" value="HTH-TYPE TRANSCRIPTIONAL REGULATOR"/>
    <property type="match status" value="1"/>
</dbReference>
<dbReference type="Pfam" id="PF01381">
    <property type="entry name" value="HTH_3"/>
    <property type="match status" value="1"/>
</dbReference>
<dbReference type="Pfam" id="PF09856">
    <property type="entry name" value="ScfRs"/>
    <property type="match status" value="1"/>
</dbReference>
<dbReference type="Gene3D" id="1.10.260.40">
    <property type="entry name" value="lambda repressor-like DNA-binding domains"/>
    <property type="match status" value="1"/>
</dbReference>
<sequence>MARSELTGTRIRERRLALRMRQADLARAAGISASYLNLIEHNKRRIAGKLLADIATHLEVDYTELMQGADQALLETVTAAGAATGLNEDALTQAEGLIRGFPSWAGLIANQAEQIAALERSVDALNDRLTHDPALAEAMHEVLSTVSAVRSTASILASTPEIDPNWLGRFHTNLDEDSRRLADGAEAMVSYFETQARRGPGFLAPTEVASAFLDSAQHHFQTLETGSETDVEALCAEGPEDANARTMVRTALLQYLHDARQLPMQILRDAILDMGVDPLVLAEELSVPLDCLMRRLAALPPDAPETADIGLLVIDSAGAARYRRPISGFALPLVTAGCPLWPLYQSLARPHYPVQSRLTLPDGAVFDATAIALPATRPRPGTPDVLHATMLIQRMPAKSLPVTRPLAVGVTCRVCARTNCTARREPSLLTPAPDHPKADTAF</sequence>
<accession>A0A0P1F3Q9</accession>
<protein>
    <submittedName>
        <fullName evidence="5">Transcriptional repressor DicA</fullName>
    </submittedName>
</protein>
<keyword evidence="2" id="KW-0238">DNA-binding</keyword>
<keyword evidence="1" id="KW-0805">Transcription regulation</keyword>
<proteinExistence type="predicted"/>
<evidence type="ECO:0000256" key="3">
    <source>
        <dbReference type="ARBA" id="ARBA00023163"/>
    </source>
</evidence>